<protein>
    <submittedName>
        <fullName evidence="1">Uncharacterized protein</fullName>
    </submittedName>
</protein>
<dbReference type="KEGG" id="fsm:CCS41_07700"/>
<dbReference type="AlphaFoldDB" id="A0A2U8I8K6"/>
<accession>A0A2U8I8K6</accession>
<evidence type="ECO:0000313" key="1">
    <source>
        <dbReference type="EMBL" id="AWK14385.1"/>
    </source>
</evidence>
<keyword evidence="2" id="KW-1185">Reference proteome</keyword>
<evidence type="ECO:0000313" key="2">
    <source>
        <dbReference type="Proteomes" id="UP000261875"/>
    </source>
</evidence>
<organism evidence="1 2">
    <name type="scientific">Candidatus Fukatsuia symbiotica</name>
    <dbReference type="NCBI Taxonomy" id="1878942"/>
    <lineage>
        <taxon>Bacteria</taxon>
        <taxon>Pseudomonadati</taxon>
        <taxon>Pseudomonadota</taxon>
        <taxon>Gammaproteobacteria</taxon>
        <taxon>Enterobacterales</taxon>
        <taxon>Yersiniaceae</taxon>
        <taxon>Candidatus Fukatsuia</taxon>
    </lineage>
</organism>
<dbReference type="Proteomes" id="UP000261875">
    <property type="component" value="Chromosome"/>
</dbReference>
<gene>
    <name evidence="1" type="ORF">CCS41_07700</name>
</gene>
<sequence length="147" mass="16807">MKVTSNPSFTVTPTRIEPIDAEVALLRIAQEFMTEHSLSPENPENQEDTSHIIHRYMCFLADDHLLTEDAKITPQQQGQVRGWFINIIKGSFPKAENNTERAGILFNSLCLKSIAFAESPSSFHEESFEQTRDQTRKTFRENFSSVD</sequence>
<name>A0A2U8I8K6_9GAMM</name>
<reference evidence="1 2" key="1">
    <citation type="submission" date="2017-05" db="EMBL/GenBank/DDBJ databases">
        <title>Genome sequence of Candidatus Fukatsuia symbiotica and Candidatus Hamiltonella defensa from Acyrthosiphon pisum strain 5D.</title>
        <authorList>
            <person name="Patel V.A."/>
            <person name="Chevignon G."/>
            <person name="Russell J.A."/>
            <person name="Oliver K.M."/>
        </authorList>
    </citation>
    <scope>NUCLEOTIDE SEQUENCE [LARGE SCALE GENOMIC DNA]</scope>
    <source>
        <strain evidence="1 2">5D</strain>
    </source>
</reference>
<dbReference type="EMBL" id="CP021659">
    <property type="protein sequence ID" value="AWK14385.1"/>
    <property type="molecule type" value="Genomic_DNA"/>
</dbReference>
<proteinExistence type="predicted"/>
<dbReference type="RefSeq" id="WP_072549639.1">
    <property type="nucleotide sequence ID" value="NZ_CP021659.1"/>
</dbReference>